<evidence type="ECO:0000256" key="1">
    <source>
        <dbReference type="ARBA" id="ARBA00038279"/>
    </source>
</evidence>
<dbReference type="Proteomes" id="UP001174909">
    <property type="component" value="Unassembled WGS sequence"/>
</dbReference>
<dbReference type="GO" id="GO:0030576">
    <property type="term" value="P:Cajal body organization"/>
    <property type="evidence" value="ECO:0007669"/>
    <property type="project" value="TreeGrafter"/>
</dbReference>
<dbReference type="InterPro" id="IPR015943">
    <property type="entry name" value="WD40/YVTN_repeat-like_dom_sf"/>
</dbReference>
<comment type="caution">
    <text evidence="3">The sequence shown here is derived from an EMBL/GenBank/DDBJ whole genome shotgun (WGS) entry which is preliminary data.</text>
</comment>
<keyword evidence="4" id="KW-1185">Reference proteome</keyword>
<reference evidence="3" key="1">
    <citation type="submission" date="2023-03" db="EMBL/GenBank/DDBJ databases">
        <authorList>
            <person name="Steffen K."/>
            <person name="Cardenas P."/>
        </authorList>
    </citation>
    <scope>NUCLEOTIDE SEQUENCE</scope>
</reference>
<name>A0AA35W9K2_GEOBA</name>
<dbReference type="InterPro" id="IPR051150">
    <property type="entry name" value="SWT21/TCAB1_mRNA_Telomere"/>
</dbReference>
<evidence type="ECO:0000313" key="3">
    <source>
        <dbReference type="EMBL" id="CAI8004863.1"/>
    </source>
</evidence>
<comment type="similarity">
    <text evidence="1">Belongs to the TCAB1 family.</text>
</comment>
<dbReference type="SMART" id="SM00320">
    <property type="entry name" value="WD40"/>
    <property type="match status" value="5"/>
</dbReference>
<dbReference type="Gene3D" id="2.130.10.10">
    <property type="entry name" value="YVTN repeat-like/Quinoprotein amine dehydrogenase"/>
    <property type="match status" value="3"/>
</dbReference>
<dbReference type="GO" id="GO:0015030">
    <property type="term" value="C:Cajal body"/>
    <property type="evidence" value="ECO:0007669"/>
    <property type="project" value="TreeGrafter"/>
</dbReference>
<dbReference type="InterPro" id="IPR001680">
    <property type="entry name" value="WD40_rpt"/>
</dbReference>
<dbReference type="PANTHER" id="PTHR13211:SF0">
    <property type="entry name" value="TELOMERASE CAJAL BODY PROTEIN 1"/>
    <property type="match status" value="1"/>
</dbReference>
<dbReference type="AlphaFoldDB" id="A0AA35W9K2"/>
<gene>
    <name evidence="3" type="ORF">GBAR_LOCUS4019</name>
</gene>
<dbReference type="SUPFAM" id="SSF101908">
    <property type="entry name" value="Putative isomerase YbhE"/>
    <property type="match status" value="1"/>
</dbReference>
<evidence type="ECO:0000256" key="2">
    <source>
        <dbReference type="ARBA" id="ARBA00041558"/>
    </source>
</evidence>
<dbReference type="GO" id="GO:0003723">
    <property type="term" value="F:RNA binding"/>
    <property type="evidence" value="ECO:0007669"/>
    <property type="project" value="TreeGrafter"/>
</dbReference>
<dbReference type="EMBL" id="CASHTH010000571">
    <property type="protein sequence ID" value="CAI8004863.1"/>
    <property type="molecule type" value="Genomic_DNA"/>
</dbReference>
<proteinExistence type="inferred from homology"/>
<dbReference type="PANTHER" id="PTHR13211">
    <property type="entry name" value="TELOMERASE CAJAL BODY PROTEIN 1"/>
    <property type="match status" value="1"/>
</dbReference>
<organism evidence="3 4">
    <name type="scientific">Geodia barretti</name>
    <name type="common">Barrett's horny sponge</name>
    <dbReference type="NCBI Taxonomy" id="519541"/>
    <lineage>
        <taxon>Eukaryota</taxon>
        <taxon>Metazoa</taxon>
        <taxon>Porifera</taxon>
        <taxon>Demospongiae</taxon>
        <taxon>Heteroscleromorpha</taxon>
        <taxon>Tetractinellida</taxon>
        <taxon>Astrophorina</taxon>
        <taxon>Geodiidae</taxon>
        <taxon>Geodia</taxon>
    </lineage>
</organism>
<accession>A0AA35W9K2</accession>
<evidence type="ECO:0000313" key="4">
    <source>
        <dbReference type="Proteomes" id="UP001174909"/>
    </source>
</evidence>
<dbReference type="Pfam" id="PF00400">
    <property type="entry name" value="WD40"/>
    <property type="match status" value="3"/>
</dbReference>
<protein>
    <recommendedName>
        <fullName evidence="2">WD repeat-containing protein 79</fullName>
    </recommendedName>
</protein>
<sequence>MATCSDEDGSLVNGKRLVEEEEEADKCVEKEKERNVECGDIVLQLPQSLQLQTGCWAEFGPSNYLKGCKWAPDGTCLLVSSADNKLRLFNLPTELYSGPVEQQLPEMSPVLSLGLGETVYDFCWYPLMSSLLPDTACLATSCKDLPVQLWDAFDLQKRASYSPHNQLSQLCHWLYSSEKRWGGQKGIVSTIAMLPTHSHMYAVGSYSSQVGVYSDLADGAVLLLTGVGGGVTHIAVSPDGNLLFVGFRKVCSHLEHCLLSGTGDGVVCGWDIRVLAGNGDLSPHFSHATHSDPVTGCSVHPHRPLLATASGQRHFPLPTVDDQEDGEEETLQDNSLKVWSLLPLPDDDS</sequence>